<dbReference type="SUPFAM" id="SSF51735">
    <property type="entry name" value="NAD(P)-binding Rossmann-fold domains"/>
    <property type="match status" value="1"/>
</dbReference>
<sequence length="61" mass="6958">MEIKEKKNLVTGATGFIGSNLSDSLLEKGVEVRGIDNLFNERLENLNQAFKHSKFEFKSER</sequence>
<protein>
    <recommendedName>
        <fullName evidence="1">NAD(P)-binding domain-containing protein</fullName>
    </recommendedName>
</protein>
<name>A0A0F9QWK3_9ZZZZ</name>
<organism evidence="2">
    <name type="scientific">marine sediment metagenome</name>
    <dbReference type="NCBI Taxonomy" id="412755"/>
    <lineage>
        <taxon>unclassified sequences</taxon>
        <taxon>metagenomes</taxon>
        <taxon>ecological metagenomes</taxon>
    </lineage>
</organism>
<dbReference type="InterPro" id="IPR036291">
    <property type="entry name" value="NAD(P)-bd_dom_sf"/>
</dbReference>
<accession>A0A0F9QWK3</accession>
<dbReference type="InterPro" id="IPR016040">
    <property type="entry name" value="NAD(P)-bd_dom"/>
</dbReference>
<proteinExistence type="predicted"/>
<evidence type="ECO:0000259" key="1">
    <source>
        <dbReference type="Pfam" id="PF16363"/>
    </source>
</evidence>
<dbReference type="EMBL" id="LAZR01003513">
    <property type="protein sequence ID" value="KKN17501.1"/>
    <property type="molecule type" value="Genomic_DNA"/>
</dbReference>
<dbReference type="AlphaFoldDB" id="A0A0F9QWK3"/>
<dbReference type="Gene3D" id="3.40.50.720">
    <property type="entry name" value="NAD(P)-binding Rossmann-like Domain"/>
    <property type="match status" value="1"/>
</dbReference>
<feature type="domain" description="NAD(P)-binding" evidence="1">
    <location>
        <begin position="9"/>
        <end position="55"/>
    </location>
</feature>
<reference evidence="2" key="1">
    <citation type="journal article" date="2015" name="Nature">
        <title>Complex archaea that bridge the gap between prokaryotes and eukaryotes.</title>
        <authorList>
            <person name="Spang A."/>
            <person name="Saw J.H."/>
            <person name="Jorgensen S.L."/>
            <person name="Zaremba-Niedzwiedzka K."/>
            <person name="Martijn J."/>
            <person name="Lind A.E."/>
            <person name="van Eijk R."/>
            <person name="Schleper C."/>
            <person name="Guy L."/>
            <person name="Ettema T.J."/>
        </authorList>
    </citation>
    <scope>NUCLEOTIDE SEQUENCE</scope>
</reference>
<evidence type="ECO:0000313" key="2">
    <source>
        <dbReference type="EMBL" id="KKN17501.1"/>
    </source>
</evidence>
<gene>
    <name evidence="2" type="ORF">LCGC14_0965260</name>
</gene>
<dbReference type="Pfam" id="PF16363">
    <property type="entry name" value="GDP_Man_Dehyd"/>
    <property type="match status" value="1"/>
</dbReference>
<comment type="caution">
    <text evidence="2">The sequence shown here is derived from an EMBL/GenBank/DDBJ whole genome shotgun (WGS) entry which is preliminary data.</text>
</comment>